<protein>
    <submittedName>
        <fullName evidence="1">Uncharacterized protein</fullName>
    </submittedName>
</protein>
<reference evidence="1 2" key="1">
    <citation type="journal article" date="2022" name="bioRxiv">
        <title>The genome of the oomycete Peronosclerospora sorghi, a cosmopolitan pathogen of maize and sorghum, is inflated with dispersed pseudogenes.</title>
        <authorList>
            <person name="Fletcher K."/>
            <person name="Martin F."/>
            <person name="Isakeit T."/>
            <person name="Cavanaugh K."/>
            <person name="Magill C."/>
            <person name="Michelmore R."/>
        </authorList>
    </citation>
    <scope>NUCLEOTIDE SEQUENCE [LARGE SCALE GENOMIC DNA]</scope>
    <source>
        <strain evidence="1">P6</strain>
    </source>
</reference>
<name>A0ACC0VL75_9STRA</name>
<keyword evidence="2" id="KW-1185">Reference proteome</keyword>
<proteinExistence type="predicted"/>
<dbReference type="Proteomes" id="UP001163321">
    <property type="component" value="Chromosome 8"/>
</dbReference>
<evidence type="ECO:0000313" key="2">
    <source>
        <dbReference type="Proteomes" id="UP001163321"/>
    </source>
</evidence>
<comment type="caution">
    <text evidence="1">The sequence shown here is derived from an EMBL/GenBank/DDBJ whole genome shotgun (WGS) entry which is preliminary data.</text>
</comment>
<gene>
    <name evidence="1" type="ORF">PsorP6_016613</name>
</gene>
<organism evidence="1 2">
    <name type="scientific">Peronosclerospora sorghi</name>
    <dbReference type="NCBI Taxonomy" id="230839"/>
    <lineage>
        <taxon>Eukaryota</taxon>
        <taxon>Sar</taxon>
        <taxon>Stramenopiles</taxon>
        <taxon>Oomycota</taxon>
        <taxon>Peronosporomycetes</taxon>
        <taxon>Peronosporales</taxon>
        <taxon>Peronosporaceae</taxon>
        <taxon>Peronosclerospora</taxon>
    </lineage>
</organism>
<dbReference type="EMBL" id="CM047587">
    <property type="protein sequence ID" value="KAI9907222.1"/>
    <property type="molecule type" value="Genomic_DNA"/>
</dbReference>
<evidence type="ECO:0000313" key="1">
    <source>
        <dbReference type="EMBL" id="KAI9907222.1"/>
    </source>
</evidence>
<sequence>MTHIPDFEKIFNDELNMDLRNSDVRARVIDYFMVINKIMEDRGLTSILGKLSRTRSYYAKRAKLRCKLLMVNLSPVMLKVEIERLAITDSRLEENEVTLYIVP</sequence>
<accession>A0ACC0VL75</accession>